<reference evidence="2" key="1">
    <citation type="submission" date="2016-06" db="EMBL/GenBank/DDBJ databases">
        <title>Parallel loss of symbiosis genes in relatives of nitrogen-fixing non-legume Parasponia.</title>
        <authorList>
            <person name="Van Velzen R."/>
            <person name="Holmer R."/>
            <person name="Bu F."/>
            <person name="Rutten L."/>
            <person name="Van Zeijl A."/>
            <person name="Liu W."/>
            <person name="Santuari L."/>
            <person name="Cao Q."/>
            <person name="Sharma T."/>
            <person name="Shen D."/>
            <person name="Roswanjaya Y."/>
            <person name="Wardhani T."/>
            <person name="Kalhor M.S."/>
            <person name="Jansen J."/>
            <person name="Van den Hoogen J."/>
            <person name="Gungor B."/>
            <person name="Hartog M."/>
            <person name="Hontelez J."/>
            <person name="Verver J."/>
            <person name="Yang W.-C."/>
            <person name="Schijlen E."/>
            <person name="Repin R."/>
            <person name="Schilthuizen M."/>
            <person name="Schranz E."/>
            <person name="Heidstra R."/>
            <person name="Miyata K."/>
            <person name="Fedorova E."/>
            <person name="Kohlen W."/>
            <person name="Bisseling T."/>
            <person name="Smit S."/>
            <person name="Geurts R."/>
        </authorList>
    </citation>
    <scope>NUCLEOTIDE SEQUENCE [LARGE SCALE GENOMIC DNA]</scope>
    <source>
        <strain evidence="2">cv. RG33-2</strain>
    </source>
</reference>
<sequence>VVSRLSSNLSPGDSFFGDCGSSLFTPKSRFSDFSETGFDSDTWLFSSLVSSGCCCAAASDDGGTAWD</sequence>
<evidence type="ECO:0000313" key="1">
    <source>
        <dbReference type="EMBL" id="POO02212.1"/>
    </source>
</evidence>
<keyword evidence="2" id="KW-1185">Reference proteome</keyword>
<protein>
    <submittedName>
        <fullName evidence="1">Uncharacterized protein</fullName>
    </submittedName>
</protein>
<feature type="non-terminal residue" evidence="1">
    <location>
        <position position="1"/>
    </location>
</feature>
<dbReference type="InParanoid" id="A0A2P5FWQ1"/>
<comment type="caution">
    <text evidence="1">The sequence shown here is derived from an EMBL/GenBank/DDBJ whole genome shotgun (WGS) entry which is preliminary data.</text>
</comment>
<proteinExistence type="predicted"/>
<dbReference type="EMBL" id="JXTC01000005">
    <property type="protein sequence ID" value="POO02212.1"/>
    <property type="molecule type" value="Genomic_DNA"/>
</dbReference>
<dbReference type="Proteomes" id="UP000237000">
    <property type="component" value="Unassembled WGS sequence"/>
</dbReference>
<organism evidence="1 2">
    <name type="scientific">Trema orientale</name>
    <name type="common">Charcoal tree</name>
    <name type="synonym">Celtis orientalis</name>
    <dbReference type="NCBI Taxonomy" id="63057"/>
    <lineage>
        <taxon>Eukaryota</taxon>
        <taxon>Viridiplantae</taxon>
        <taxon>Streptophyta</taxon>
        <taxon>Embryophyta</taxon>
        <taxon>Tracheophyta</taxon>
        <taxon>Spermatophyta</taxon>
        <taxon>Magnoliopsida</taxon>
        <taxon>eudicotyledons</taxon>
        <taxon>Gunneridae</taxon>
        <taxon>Pentapetalae</taxon>
        <taxon>rosids</taxon>
        <taxon>fabids</taxon>
        <taxon>Rosales</taxon>
        <taxon>Cannabaceae</taxon>
        <taxon>Trema</taxon>
    </lineage>
</organism>
<gene>
    <name evidence="1" type="ORF">TorRG33x02_019960</name>
</gene>
<name>A0A2P5FWQ1_TREOI</name>
<dbReference type="AlphaFoldDB" id="A0A2P5FWQ1"/>
<evidence type="ECO:0000313" key="2">
    <source>
        <dbReference type="Proteomes" id="UP000237000"/>
    </source>
</evidence>
<accession>A0A2P5FWQ1</accession>